<dbReference type="SMART" id="SM00020">
    <property type="entry name" value="Tryp_SPc"/>
    <property type="match status" value="1"/>
</dbReference>
<dbReference type="Gene3D" id="2.40.10.10">
    <property type="entry name" value="Trypsin-like serine proteases"/>
    <property type="match status" value="1"/>
</dbReference>
<dbReference type="CDD" id="cd00190">
    <property type="entry name" value="Tryp_SPc"/>
    <property type="match status" value="1"/>
</dbReference>
<dbReference type="InterPro" id="IPR022409">
    <property type="entry name" value="PKD/Chitinase_dom"/>
</dbReference>
<feature type="compositionally biased region" description="Low complexity" evidence="2">
    <location>
        <begin position="827"/>
        <end position="842"/>
    </location>
</feature>
<dbReference type="InterPro" id="IPR035986">
    <property type="entry name" value="PKD_dom_sf"/>
</dbReference>
<dbReference type="SMART" id="SM00089">
    <property type="entry name" value="PKD"/>
    <property type="match status" value="3"/>
</dbReference>
<dbReference type="InterPro" id="IPR013783">
    <property type="entry name" value="Ig-like_fold"/>
</dbReference>
<dbReference type="Gene3D" id="2.60.40.3010">
    <property type="match status" value="1"/>
</dbReference>
<evidence type="ECO:0000256" key="2">
    <source>
        <dbReference type="SAM" id="MobiDB-lite"/>
    </source>
</evidence>
<dbReference type="InterPro" id="IPR001254">
    <property type="entry name" value="Trypsin_dom"/>
</dbReference>
<accession>A0ABT7EGS3</accession>
<dbReference type="SUPFAM" id="SSF50494">
    <property type="entry name" value="Trypsin-like serine proteases"/>
    <property type="match status" value="1"/>
</dbReference>
<dbReference type="RefSeq" id="WP_284136439.1">
    <property type="nucleotide sequence ID" value="NZ_JASJUT010000001.1"/>
</dbReference>
<dbReference type="InterPro" id="IPR043504">
    <property type="entry name" value="Peptidase_S1_PA_chymotrypsin"/>
</dbReference>
<name>A0ABT7EGS3_9GAMM</name>
<protein>
    <submittedName>
        <fullName evidence="4">Trypsin-like serine protease</fullName>
        <ecNumber evidence="4">3.4.21.-</ecNumber>
    </submittedName>
</protein>
<evidence type="ECO:0000256" key="1">
    <source>
        <dbReference type="ARBA" id="ARBA00023157"/>
    </source>
</evidence>
<dbReference type="Pfam" id="PF22352">
    <property type="entry name" value="K319L-like_PKD"/>
    <property type="match status" value="2"/>
</dbReference>
<keyword evidence="1" id="KW-1015">Disulfide bond</keyword>
<feature type="region of interest" description="Disordered" evidence="2">
    <location>
        <begin position="819"/>
        <end position="856"/>
    </location>
</feature>
<proteinExistence type="predicted"/>
<feature type="domain" description="Peptidase S1" evidence="3">
    <location>
        <begin position="48"/>
        <end position="280"/>
    </location>
</feature>
<evidence type="ECO:0000259" key="3">
    <source>
        <dbReference type="PROSITE" id="PS50240"/>
    </source>
</evidence>
<dbReference type="Pfam" id="PF00089">
    <property type="entry name" value="Trypsin"/>
    <property type="match status" value="1"/>
</dbReference>
<reference evidence="4 5" key="1">
    <citation type="submission" date="2023-05" db="EMBL/GenBank/DDBJ databases">
        <title>Pseudoalteromonas ardens sp. nov., Pseudoalteromonas obscura sp. nov., and Pseudoalteromonas umbrosa sp. nov., isolated from the coral Montipora capitata.</title>
        <authorList>
            <person name="Thomas E.M."/>
            <person name="Smith E.M."/>
            <person name="Papke E."/>
            <person name="Shlafstein M.D."/>
            <person name="Oline D.K."/>
            <person name="Videau P."/>
            <person name="Saw J.H."/>
            <person name="Strangman W.K."/>
            <person name="Ushijima B."/>
        </authorList>
    </citation>
    <scope>NUCLEOTIDE SEQUENCE [LARGE SCALE GENOMIC DNA]</scope>
    <source>
        <strain evidence="4 5">P94</strain>
    </source>
</reference>
<gene>
    <name evidence="4" type="ORF">QNM18_04105</name>
</gene>
<dbReference type="GO" id="GO:0016787">
    <property type="term" value="F:hydrolase activity"/>
    <property type="evidence" value="ECO:0007669"/>
    <property type="project" value="UniProtKB-KW"/>
</dbReference>
<evidence type="ECO:0000313" key="5">
    <source>
        <dbReference type="Proteomes" id="UP001231915"/>
    </source>
</evidence>
<dbReference type="PANTHER" id="PTHR24252:SF18">
    <property type="entry name" value="OVOCHYMASE 1"/>
    <property type="match status" value="1"/>
</dbReference>
<dbReference type="Gene3D" id="2.60.40.10">
    <property type="entry name" value="Immunoglobulins"/>
    <property type="match status" value="2"/>
</dbReference>
<keyword evidence="5" id="KW-1185">Reference proteome</keyword>
<dbReference type="EMBL" id="JASJUT010000001">
    <property type="protein sequence ID" value="MDK2594256.1"/>
    <property type="molecule type" value="Genomic_DNA"/>
</dbReference>
<evidence type="ECO:0000313" key="4">
    <source>
        <dbReference type="EMBL" id="MDK2594256.1"/>
    </source>
</evidence>
<sequence length="881" mass="96289">MLSKIQGVLLLATATLPILGHANDKLAPLQIASTQSEAQSKSGTSSAIVGGEEVTPNSYPFMGILEMWGTHRCGVSFIGGNKALTSNICAADFEDIDNRAARFFTVKFGGHDRNDPSQWQSYSVNRVVRHEGLHETHYYNNDIAILELDRPVENIAPIKLADYAVRASLAPGEDLKILGMGGENSTKMHEVDVPYVPSEICNDSDHYDGKLSDSMMCAGLAEGGKAFCGGGYGGPLIVRRNDEWVQLGVASWAEGCALPNRPDVFVDVSTFAYWTHTTLTGFGFNDELEMLYIPDLPSTQIQGSFKNTLGHSISTSDFYIEEPFRETLELTEQNCSNSTLEAGQECNFTVDTLDERKWGYFQIYLTLTAPKEQVYTGNGWFSKVTPADEDISEHMSIPASIRWYTESSIGDTWRTKVAESGEHILLSGDISQSEEQPDAPRSTHLLAEINDPLISEFSFDYFISSEMEYDSLTVYHNHIEILKDDGQSGTFKNVTVNLKEGTNLIFINYNRQRDDGSLGLDNVIIKNISTNYPNNEPTAVLAQTELNIRSEHDFVLDASQSADADGDKISYKWIDLADTETVLGNEAMLAITAEKVTQDTTKTYQVTVTDRLGASTSAQVEVNIAANQAPVIKFVQNEINVRSETEFTLDASQTTDPEGDAITYSWVKLPVQGEVVGDKASMTIKAEKALQNLTIAYQLTATDSFGASSTELMKVNISKNNAPIVTLTSETQSASPGDEVVIVASSTDPDGDDMVYSWEQNSGPDVTLSSDNTQLTFIAPAVTQDETLEFTLTVTDSFGLSHSQNASIVVKLPAAKVDEDKPEVETPDTTVQTPDTTVETPDSTAETPTQAVEKDNGSSGSFGIISLFMLSLVGFRRFMAK</sequence>
<dbReference type="PROSITE" id="PS50240">
    <property type="entry name" value="TRYPSIN_DOM"/>
    <property type="match status" value="1"/>
</dbReference>
<dbReference type="Proteomes" id="UP001231915">
    <property type="component" value="Unassembled WGS sequence"/>
</dbReference>
<dbReference type="EC" id="3.4.21.-" evidence="4"/>
<dbReference type="SUPFAM" id="SSF49299">
    <property type="entry name" value="PKD domain"/>
    <property type="match status" value="1"/>
</dbReference>
<dbReference type="InterPro" id="IPR009003">
    <property type="entry name" value="Peptidase_S1_PA"/>
</dbReference>
<keyword evidence="4" id="KW-0378">Hydrolase</keyword>
<dbReference type="PANTHER" id="PTHR24252">
    <property type="entry name" value="ACROSIN-RELATED"/>
    <property type="match status" value="1"/>
</dbReference>
<comment type="caution">
    <text evidence="4">The sequence shown here is derived from an EMBL/GenBank/DDBJ whole genome shotgun (WGS) entry which is preliminary data.</text>
</comment>
<organism evidence="4 5">
    <name type="scientific">Pseudoalteromonas obscura</name>
    <dbReference type="NCBI Taxonomy" id="3048491"/>
    <lineage>
        <taxon>Bacteria</taxon>
        <taxon>Pseudomonadati</taxon>
        <taxon>Pseudomonadota</taxon>
        <taxon>Gammaproteobacteria</taxon>
        <taxon>Alteromonadales</taxon>
        <taxon>Pseudoalteromonadaceae</taxon>
        <taxon>Pseudoalteromonas</taxon>
    </lineage>
</organism>